<keyword evidence="2" id="KW-0238">DNA-binding</keyword>
<evidence type="ECO:0000256" key="3">
    <source>
        <dbReference type="ARBA" id="ARBA00023159"/>
    </source>
</evidence>
<dbReference type="SUPFAM" id="SSF51206">
    <property type="entry name" value="cAMP-binding domain-like"/>
    <property type="match status" value="1"/>
</dbReference>
<keyword evidence="3" id="KW-0010">Activator</keyword>
<proteinExistence type="predicted"/>
<evidence type="ECO:0000256" key="1">
    <source>
        <dbReference type="ARBA" id="ARBA00023015"/>
    </source>
</evidence>
<dbReference type="InterPro" id="IPR014710">
    <property type="entry name" value="RmlC-like_jellyroll"/>
</dbReference>
<protein>
    <submittedName>
        <fullName evidence="6">Crp/Fnr family transcriptional regulator</fullName>
    </submittedName>
</protein>
<keyword evidence="4" id="KW-0804">Transcription</keyword>
<sequence>MYLKETLDQFASIDNILKLLKKNPSFNKHCRQERLPEKMIMAADKTKNDVYIIEEGFIKLIFAGDSNRNFSYIVSKGAFLHLPIYSEDIPQHTAMLSLTDVVWWKIDFHYFKTMMALEDPKNYLMLHQLAETRKRLYLIAFQEQLPPRKRVYYALNMMIDFGLEVSEKAVELPPFLTYQVLADYANTSKSYSSKVLGDLRKQGILESQKKPWRINDVQKFQHLMETNIPLVNK</sequence>
<name>A0A7X1A189_9LIST</name>
<gene>
    <name evidence="6" type="ORF">HCX62_08910</name>
</gene>
<evidence type="ECO:0000256" key="4">
    <source>
        <dbReference type="ARBA" id="ARBA00023163"/>
    </source>
</evidence>
<dbReference type="Proteomes" id="UP000572016">
    <property type="component" value="Unassembled WGS sequence"/>
</dbReference>
<dbReference type="InterPro" id="IPR012318">
    <property type="entry name" value="HTH_CRP"/>
</dbReference>
<dbReference type="AlphaFoldDB" id="A0A7X1A189"/>
<dbReference type="InterPro" id="IPR036390">
    <property type="entry name" value="WH_DNA-bd_sf"/>
</dbReference>
<evidence type="ECO:0000256" key="2">
    <source>
        <dbReference type="ARBA" id="ARBA00023125"/>
    </source>
</evidence>
<dbReference type="InterPro" id="IPR000595">
    <property type="entry name" value="cNMP-bd_dom"/>
</dbReference>
<keyword evidence="1" id="KW-0805">Transcription regulation</keyword>
<evidence type="ECO:0000259" key="5">
    <source>
        <dbReference type="PROSITE" id="PS50042"/>
    </source>
</evidence>
<dbReference type="PROSITE" id="PS50042">
    <property type="entry name" value="CNMP_BINDING_3"/>
    <property type="match status" value="1"/>
</dbReference>
<evidence type="ECO:0000313" key="7">
    <source>
        <dbReference type="Proteomes" id="UP000572016"/>
    </source>
</evidence>
<organism evidence="6 7">
    <name type="scientific">Listeria swaminathanii</name>
    <dbReference type="NCBI Taxonomy" id="2713501"/>
    <lineage>
        <taxon>Bacteria</taxon>
        <taxon>Bacillati</taxon>
        <taxon>Bacillota</taxon>
        <taxon>Bacilli</taxon>
        <taxon>Bacillales</taxon>
        <taxon>Listeriaceae</taxon>
        <taxon>Listeria</taxon>
    </lineage>
</organism>
<dbReference type="RefSeq" id="WP_185638556.1">
    <property type="nucleotide sequence ID" value="NZ_JAATOD010000002.1"/>
</dbReference>
<evidence type="ECO:0000313" key="6">
    <source>
        <dbReference type="EMBL" id="MBC2330153.1"/>
    </source>
</evidence>
<dbReference type="Gene3D" id="2.60.120.10">
    <property type="entry name" value="Jelly Rolls"/>
    <property type="match status" value="1"/>
</dbReference>
<dbReference type="Pfam" id="PF13545">
    <property type="entry name" value="HTH_Crp_2"/>
    <property type="match status" value="1"/>
</dbReference>
<feature type="domain" description="Cyclic nucleotide-binding" evidence="5">
    <location>
        <begin position="40"/>
        <end position="115"/>
    </location>
</feature>
<dbReference type="GO" id="GO:0006355">
    <property type="term" value="P:regulation of DNA-templated transcription"/>
    <property type="evidence" value="ECO:0007669"/>
    <property type="project" value="InterPro"/>
</dbReference>
<accession>A0A7X1A189</accession>
<reference evidence="6 7" key="1">
    <citation type="submission" date="2020-03" db="EMBL/GenBank/DDBJ databases">
        <title>Soil Listeria distribution.</title>
        <authorList>
            <person name="Liao J."/>
            <person name="Wiedmann M."/>
        </authorList>
    </citation>
    <scope>NUCLEOTIDE SEQUENCE [LARGE SCALE GENOMIC DNA]</scope>
    <source>
        <strain evidence="6 7">FSL L7-0020</strain>
    </source>
</reference>
<dbReference type="InterPro" id="IPR018490">
    <property type="entry name" value="cNMP-bd_dom_sf"/>
</dbReference>
<dbReference type="GO" id="GO:0003677">
    <property type="term" value="F:DNA binding"/>
    <property type="evidence" value="ECO:0007669"/>
    <property type="project" value="UniProtKB-KW"/>
</dbReference>
<dbReference type="SUPFAM" id="SSF46785">
    <property type="entry name" value="Winged helix' DNA-binding domain"/>
    <property type="match status" value="1"/>
</dbReference>
<dbReference type="EMBL" id="JAATOD010000002">
    <property type="protein sequence ID" value="MBC2330153.1"/>
    <property type="molecule type" value="Genomic_DNA"/>
</dbReference>
<comment type="caution">
    <text evidence="6">The sequence shown here is derived from an EMBL/GenBank/DDBJ whole genome shotgun (WGS) entry which is preliminary data.</text>
</comment>